<evidence type="ECO:0000256" key="6">
    <source>
        <dbReference type="SAM" id="MobiDB-lite"/>
    </source>
</evidence>
<dbReference type="Pfam" id="PF07690">
    <property type="entry name" value="MFS_1"/>
    <property type="match status" value="1"/>
</dbReference>
<dbReference type="Gene3D" id="1.20.1250.20">
    <property type="entry name" value="MFS general substrate transporter like domains"/>
    <property type="match status" value="1"/>
</dbReference>
<evidence type="ECO:0000256" key="3">
    <source>
        <dbReference type="ARBA" id="ARBA00022692"/>
    </source>
</evidence>
<feature type="compositionally biased region" description="Low complexity" evidence="6">
    <location>
        <begin position="416"/>
        <end position="425"/>
    </location>
</feature>
<keyword evidence="9" id="KW-1185">Reference proteome</keyword>
<feature type="transmembrane region" description="Helical" evidence="7">
    <location>
        <begin position="43"/>
        <end position="61"/>
    </location>
</feature>
<feature type="transmembrane region" description="Helical" evidence="7">
    <location>
        <begin position="295"/>
        <end position="313"/>
    </location>
</feature>
<dbReference type="SUPFAM" id="SSF103473">
    <property type="entry name" value="MFS general substrate transporter"/>
    <property type="match status" value="1"/>
</dbReference>
<dbReference type="CDD" id="cd06173">
    <property type="entry name" value="MFS_MefA_like"/>
    <property type="match status" value="1"/>
</dbReference>
<name>A0ABU1Q6E6_9PSEU</name>
<organism evidence="8 9">
    <name type="scientific">Saccharothrix longispora</name>
    <dbReference type="NCBI Taxonomy" id="33920"/>
    <lineage>
        <taxon>Bacteria</taxon>
        <taxon>Bacillati</taxon>
        <taxon>Actinomycetota</taxon>
        <taxon>Actinomycetes</taxon>
        <taxon>Pseudonocardiales</taxon>
        <taxon>Pseudonocardiaceae</taxon>
        <taxon>Saccharothrix</taxon>
    </lineage>
</organism>
<feature type="transmembrane region" description="Helical" evidence="7">
    <location>
        <begin position="358"/>
        <end position="381"/>
    </location>
</feature>
<evidence type="ECO:0000256" key="2">
    <source>
        <dbReference type="ARBA" id="ARBA00022475"/>
    </source>
</evidence>
<protein>
    <submittedName>
        <fullName evidence="8">MFS family permease</fullName>
    </submittedName>
</protein>
<gene>
    <name evidence="8" type="ORF">J2S66_006851</name>
</gene>
<evidence type="ECO:0000313" key="8">
    <source>
        <dbReference type="EMBL" id="MDR6598467.1"/>
    </source>
</evidence>
<feature type="transmembrane region" description="Helical" evidence="7">
    <location>
        <begin position="262"/>
        <end position="283"/>
    </location>
</feature>
<feature type="transmembrane region" description="Helical" evidence="7">
    <location>
        <begin position="154"/>
        <end position="177"/>
    </location>
</feature>
<feature type="transmembrane region" description="Helical" evidence="7">
    <location>
        <begin position="73"/>
        <end position="94"/>
    </location>
</feature>
<dbReference type="EMBL" id="JAVDSG010000001">
    <property type="protein sequence ID" value="MDR6598467.1"/>
    <property type="molecule type" value="Genomic_DNA"/>
</dbReference>
<keyword evidence="2" id="KW-1003">Cell membrane</keyword>
<dbReference type="PANTHER" id="PTHR23513">
    <property type="entry name" value="INTEGRAL MEMBRANE EFFLUX PROTEIN-RELATED"/>
    <property type="match status" value="1"/>
</dbReference>
<proteinExistence type="predicted"/>
<dbReference type="RefSeq" id="WP_310313118.1">
    <property type="nucleotide sequence ID" value="NZ_BAAAXB010000001.1"/>
</dbReference>
<keyword evidence="5 7" id="KW-0472">Membrane</keyword>
<comment type="caution">
    <text evidence="8">The sequence shown here is derived from an EMBL/GenBank/DDBJ whole genome shotgun (WGS) entry which is preliminary data.</text>
</comment>
<feature type="region of interest" description="Disordered" evidence="6">
    <location>
        <begin position="193"/>
        <end position="212"/>
    </location>
</feature>
<evidence type="ECO:0000256" key="5">
    <source>
        <dbReference type="ARBA" id="ARBA00023136"/>
    </source>
</evidence>
<feature type="transmembrane region" description="Helical" evidence="7">
    <location>
        <begin position="387"/>
        <end position="404"/>
    </location>
</feature>
<accession>A0ABU1Q6E6</accession>
<feature type="transmembrane region" description="Helical" evidence="7">
    <location>
        <begin position="237"/>
        <end position="256"/>
    </location>
</feature>
<keyword evidence="4 7" id="KW-1133">Transmembrane helix</keyword>
<evidence type="ECO:0000256" key="7">
    <source>
        <dbReference type="SAM" id="Phobius"/>
    </source>
</evidence>
<feature type="transmembrane region" description="Helical" evidence="7">
    <location>
        <begin position="319"/>
        <end position="346"/>
    </location>
</feature>
<dbReference type="InterPro" id="IPR036259">
    <property type="entry name" value="MFS_trans_sf"/>
</dbReference>
<comment type="subcellular location">
    <subcellularLocation>
        <location evidence="1">Cell membrane</location>
        <topology evidence="1">Multi-pass membrane protein</topology>
    </subcellularLocation>
</comment>
<dbReference type="PANTHER" id="PTHR23513:SF6">
    <property type="entry name" value="MAJOR FACILITATOR SUPERFAMILY ASSOCIATED DOMAIN-CONTAINING PROTEIN"/>
    <property type="match status" value="1"/>
</dbReference>
<sequence length="431" mass="44207">MALGRDFGWLWSAYAVSAFGTRLAFDAFALIAVLVLHAGTAEVSALAAVGLAVGAVVAAPLGPWVESRRKRSVMIGADLLRCAAMASVPVAFALDRLGFPHLLAVSVVVAAADTTFQAAAGACLKALVRPADLLAATSRFESTGWTTTALGPPLGGVVVGLFGPVVTVAVDAVSYLLSALGVRAIRAPEPRPARVGAPGTVPTGGPRTGATRSRDLTAGWRHVLADPVLRPLFANTVLVNALIMTTSPLLAVLLLGDLGFAPWQYGLAFALPCTGGLLGARLAGPLVARFGRRRVLVVAGTLRACWVPGLVFVRPGATGLLLVIAVEFALITCMGVFNPVFAALRLERVPADRVARVLSAWSVSAKAVTAALIALWGVLAVATGPRAAIGVAGALLLATPVLLLRTGPRRRHVPVPGTGPTTATDDGTRDP</sequence>
<reference evidence="8 9" key="1">
    <citation type="submission" date="2023-07" db="EMBL/GenBank/DDBJ databases">
        <title>Sequencing the genomes of 1000 actinobacteria strains.</title>
        <authorList>
            <person name="Klenk H.-P."/>
        </authorList>
    </citation>
    <scope>NUCLEOTIDE SEQUENCE [LARGE SCALE GENOMIC DNA]</scope>
    <source>
        <strain evidence="8 9">DSM 43749</strain>
    </source>
</reference>
<feature type="compositionally biased region" description="Low complexity" evidence="6">
    <location>
        <begin position="193"/>
        <end position="211"/>
    </location>
</feature>
<dbReference type="InterPro" id="IPR011701">
    <property type="entry name" value="MFS"/>
</dbReference>
<evidence type="ECO:0000256" key="4">
    <source>
        <dbReference type="ARBA" id="ARBA00022989"/>
    </source>
</evidence>
<feature type="region of interest" description="Disordered" evidence="6">
    <location>
        <begin position="409"/>
        <end position="431"/>
    </location>
</feature>
<keyword evidence="3 7" id="KW-0812">Transmembrane</keyword>
<dbReference type="Proteomes" id="UP001268819">
    <property type="component" value="Unassembled WGS sequence"/>
</dbReference>
<evidence type="ECO:0000313" key="9">
    <source>
        <dbReference type="Proteomes" id="UP001268819"/>
    </source>
</evidence>
<feature type="transmembrane region" description="Helical" evidence="7">
    <location>
        <begin position="12"/>
        <end position="37"/>
    </location>
</feature>
<evidence type="ECO:0000256" key="1">
    <source>
        <dbReference type="ARBA" id="ARBA00004651"/>
    </source>
</evidence>